<dbReference type="SUPFAM" id="SSF53955">
    <property type="entry name" value="Lysozyme-like"/>
    <property type="match status" value="1"/>
</dbReference>
<dbReference type="Pfam" id="PF00182">
    <property type="entry name" value="Glyco_hydro_19"/>
    <property type="match status" value="1"/>
</dbReference>
<sequence>MTFRHAAGAAIHTGCVAAHDTSAICPILLRICQPFADISPRARAPFLCKLALFDIIRRKPMSLEISQEKLKKVMTAASADDLAQFQPALQKECLAAGLDTVLRFAHFIAQIAHESSELRARVENLNYSAKGLRSIFGRYFTTDDMAAQYERKPESIANIVYANRMGNGATESGDGWKYRGRGLIQLTGRDNYHACGSAIGQDLLTNPDLISQNPDVSVAAALWFWKKNGLSELADRDDINTITRRINGGLNGLVDRKNYLAKAKRAFG</sequence>
<reference evidence="2 3" key="1">
    <citation type="submission" date="2016-09" db="EMBL/GenBank/DDBJ databases">
        <authorList>
            <person name="Reverchon S."/>
            <person name="Nasser W."/>
            <person name="Leonard S."/>
            <person name="Brochier C."/>
            <person name="Duprey A."/>
        </authorList>
    </citation>
    <scope>NUCLEOTIDE SEQUENCE [LARGE SCALE GENOMIC DNA]</scope>
    <source>
        <strain evidence="2 3">174/2</strain>
    </source>
</reference>
<dbReference type="GO" id="GO:0016998">
    <property type="term" value="P:cell wall macromolecule catabolic process"/>
    <property type="evidence" value="ECO:0007669"/>
    <property type="project" value="InterPro"/>
</dbReference>
<dbReference type="PANTHER" id="PTHR34408:SF1">
    <property type="entry name" value="GLYCOSYL HYDROLASE FAMILY 19 DOMAIN-CONTAINING PROTEIN HI_1415"/>
    <property type="match status" value="1"/>
</dbReference>
<evidence type="ECO:0000313" key="3">
    <source>
        <dbReference type="Proteomes" id="UP000294820"/>
    </source>
</evidence>
<gene>
    <name evidence="2" type="ORF">DAQ1742_04107</name>
</gene>
<dbReference type="CDD" id="cd00325">
    <property type="entry name" value="chitinase_GH19"/>
    <property type="match status" value="1"/>
</dbReference>
<name>A0A375AFJ9_9GAMM</name>
<organism evidence="2 3">
    <name type="scientific">Dickeya aquatica</name>
    <dbReference type="NCBI Taxonomy" id="1401087"/>
    <lineage>
        <taxon>Bacteria</taxon>
        <taxon>Pseudomonadati</taxon>
        <taxon>Pseudomonadota</taxon>
        <taxon>Gammaproteobacteria</taxon>
        <taxon>Enterobacterales</taxon>
        <taxon>Pectobacteriaceae</taxon>
        <taxon>Dickeya</taxon>
    </lineage>
</organism>
<dbReference type="PANTHER" id="PTHR34408">
    <property type="entry name" value="FAMILY PROTEIN, PUTATIVE-RELATED"/>
    <property type="match status" value="1"/>
</dbReference>
<protein>
    <submittedName>
        <fullName evidence="2">Phage endolysin</fullName>
    </submittedName>
</protein>
<dbReference type="Gene3D" id="1.10.530.10">
    <property type="match status" value="1"/>
</dbReference>
<keyword evidence="3" id="KW-1185">Reference proteome</keyword>
<dbReference type="AlphaFoldDB" id="A0A375AFJ9"/>
<feature type="domain" description="Glycoside hydrolase family 19 catalytic" evidence="1">
    <location>
        <begin position="174"/>
        <end position="227"/>
    </location>
</feature>
<dbReference type="EMBL" id="LT615367">
    <property type="protein sequence ID" value="SLM64874.1"/>
    <property type="molecule type" value="Genomic_DNA"/>
</dbReference>
<dbReference type="InterPro" id="IPR052354">
    <property type="entry name" value="Cell_Wall_Dynamics_Protein"/>
</dbReference>
<dbReference type="InterPro" id="IPR023346">
    <property type="entry name" value="Lysozyme-like_dom_sf"/>
</dbReference>
<dbReference type="GO" id="GO:0006032">
    <property type="term" value="P:chitin catabolic process"/>
    <property type="evidence" value="ECO:0007669"/>
    <property type="project" value="InterPro"/>
</dbReference>
<dbReference type="Proteomes" id="UP000294820">
    <property type="component" value="Chromosome 1"/>
</dbReference>
<dbReference type="InterPro" id="IPR000726">
    <property type="entry name" value="Glyco_hydro_19_cat"/>
</dbReference>
<evidence type="ECO:0000313" key="2">
    <source>
        <dbReference type="EMBL" id="SLM64874.1"/>
    </source>
</evidence>
<proteinExistence type="predicted"/>
<dbReference type="KEGG" id="daq:DAQ1742_04107"/>
<dbReference type="GO" id="GO:0004568">
    <property type="term" value="F:chitinase activity"/>
    <property type="evidence" value="ECO:0007669"/>
    <property type="project" value="InterPro"/>
</dbReference>
<accession>A0A375AFJ9</accession>
<evidence type="ECO:0000259" key="1">
    <source>
        <dbReference type="Pfam" id="PF00182"/>
    </source>
</evidence>